<organism>
    <name type="scientific">Branchiostoma floridae</name>
    <name type="common">Florida lancelet</name>
    <name type="synonym">Amphioxus</name>
    <dbReference type="NCBI Taxonomy" id="7739"/>
    <lineage>
        <taxon>Eukaryota</taxon>
        <taxon>Metazoa</taxon>
        <taxon>Chordata</taxon>
        <taxon>Cephalochordata</taxon>
        <taxon>Leptocardii</taxon>
        <taxon>Amphioxiformes</taxon>
        <taxon>Branchiostomatidae</taxon>
        <taxon>Branchiostoma</taxon>
    </lineage>
</organism>
<evidence type="ECO:0000256" key="3">
    <source>
        <dbReference type="ARBA" id="ARBA00022737"/>
    </source>
</evidence>
<evidence type="ECO:0000259" key="7">
    <source>
        <dbReference type="PROSITE" id="PS50923"/>
    </source>
</evidence>
<dbReference type="FunFam" id="2.10.70.10:FF:000014">
    <property type="entry name" value="Membrane cofactor protein"/>
    <property type="match status" value="1"/>
</dbReference>
<dbReference type="EMBL" id="GG666592">
    <property type="protein sequence ID" value="EEN51314.1"/>
    <property type="molecule type" value="Genomic_DNA"/>
</dbReference>
<feature type="non-terminal residue" evidence="8">
    <location>
        <position position="1"/>
    </location>
</feature>
<gene>
    <name evidence="8" type="ORF">BRAFLDRAFT_232376</name>
</gene>
<feature type="domain" description="Sushi" evidence="7">
    <location>
        <begin position="1"/>
        <end position="38"/>
    </location>
</feature>
<comment type="caution">
    <text evidence="6">Lacks conserved residue(s) required for the propagation of feature annotation.</text>
</comment>
<feature type="non-terminal residue" evidence="8">
    <location>
        <position position="99"/>
    </location>
</feature>
<dbReference type="SUPFAM" id="SSF57535">
    <property type="entry name" value="Complement control module/SCR domain"/>
    <property type="match status" value="2"/>
</dbReference>
<name>C3Z800_BRAFL</name>
<dbReference type="InterPro" id="IPR000436">
    <property type="entry name" value="Sushi_SCR_CCP_dom"/>
</dbReference>
<dbReference type="CDD" id="cd00033">
    <property type="entry name" value="CCP"/>
    <property type="match status" value="2"/>
</dbReference>
<feature type="domain" description="Sushi" evidence="7">
    <location>
        <begin position="39"/>
        <end position="98"/>
    </location>
</feature>
<keyword evidence="1 6" id="KW-0768">Sushi</keyword>
<dbReference type="InterPro" id="IPR035976">
    <property type="entry name" value="Sushi/SCR/CCP_sf"/>
</dbReference>
<dbReference type="SMART" id="SM00032">
    <property type="entry name" value="CCP"/>
    <property type="match status" value="2"/>
</dbReference>
<keyword evidence="2" id="KW-0732">Signal</keyword>
<sequence length="99" mass="10267">PEGVATFTCDEGYNLDGASTTTCQADLSWSDDNPTCNIVQCPLITVQAPVILSSGGSPYSYKDEVTFSCADGYTLDGAAIVTCQASGTWSDVVPTCIGK</sequence>
<dbReference type="eggNOG" id="KOG4297">
    <property type="taxonomic scope" value="Eukaryota"/>
</dbReference>
<reference evidence="8" key="1">
    <citation type="journal article" date="2008" name="Nature">
        <title>The amphioxus genome and the evolution of the chordate karyotype.</title>
        <authorList>
            <consortium name="US DOE Joint Genome Institute (JGI-PGF)"/>
            <person name="Putnam N.H."/>
            <person name="Butts T."/>
            <person name="Ferrier D.E.K."/>
            <person name="Furlong R.F."/>
            <person name="Hellsten U."/>
            <person name="Kawashima T."/>
            <person name="Robinson-Rechavi M."/>
            <person name="Shoguchi E."/>
            <person name="Terry A."/>
            <person name="Yu J.-K."/>
            <person name="Benito-Gutierrez E.L."/>
            <person name="Dubchak I."/>
            <person name="Garcia-Fernandez J."/>
            <person name="Gibson-Brown J.J."/>
            <person name="Grigoriev I.V."/>
            <person name="Horton A.C."/>
            <person name="de Jong P.J."/>
            <person name="Jurka J."/>
            <person name="Kapitonov V.V."/>
            <person name="Kohara Y."/>
            <person name="Kuroki Y."/>
            <person name="Lindquist E."/>
            <person name="Lucas S."/>
            <person name="Osoegawa K."/>
            <person name="Pennacchio L.A."/>
            <person name="Salamov A.A."/>
            <person name="Satou Y."/>
            <person name="Sauka-Spengler T."/>
            <person name="Schmutz J."/>
            <person name="Shin-I T."/>
            <person name="Toyoda A."/>
            <person name="Bronner-Fraser M."/>
            <person name="Fujiyama A."/>
            <person name="Holland L.Z."/>
            <person name="Holland P.W.H."/>
            <person name="Satoh N."/>
            <person name="Rokhsar D.S."/>
        </authorList>
    </citation>
    <scope>NUCLEOTIDE SEQUENCE [LARGE SCALE GENOMIC DNA]</scope>
    <source>
        <strain evidence="8">S238N-H82</strain>
        <tissue evidence="8">Testes</tissue>
    </source>
</reference>
<keyword evidence="5" id="KW-0325">Glycoprotein</keyword>
<evidence type="ECO:0000256" key="5">
    <source>
        <dbReference type="ARBA" id="ARBA00023180"/>
    </source>
</evidence>
<dbReference type="InParanoid" id="C3Z800"/>
<feature type="disulfide bond" evidence="6">
    <location>
        <begin position="69"/>
        <end position="96"/>
    </location>
</feature>
<evidence type="ECO:0000256" key="4">
    <source>
        <dbReference type="ARBA" id="ARBA00023157"/>
    </source>
</evidence>
<dbReference type="Gene3D" id="2.10.70.10">
    <property type="entry name" value="Complement Module, domain 1"/>
    <property type="match status" value="2"/>
</dbReference>
<keyword evidence="4 6" id="KW-1015">Disulfide bond</keyword>
<dbReference type="PANTHER" id="PTHR19325:SF567">
    <property type="entry name" value="SUSHI, VON WILLEBRAND FACTOR TYPE A, EGF AND PENTRAXIN DOMAIN-CONTAINING PROTEIN 1-LIKE"/>
    <property type="match status" value="1"/>
</dbReference>
<dbReference type="PANTHER" id="PTHR19325">
    <property type="entry name" value="COMPLEMENT COMPONENT-RELATED SUSHI DOMAIN-CONTAINING"/>
    <property type="match status" value="1"/>
</dbReference>
<keyword evidence="3" id="KW-0677">Repeat</keyword>
<evidence type="ECO:0000256" key="2">
    <source>
        <dbReference type="ARBA" id="ARBA00022729"/>
    </source>
</evidence>
<proteinExistence type="predicted"/>
<feature type="disulfide bond" evidence="6">
    <location>
        <begin position="9"/>
        <end position="36"/>
    </location>
</feature>
<dbReference type="InterPro" id="IPR050350">
    <property type="entry name" value="Compl-Cell_Adhes-Reg"/>
</dbReference>
<dbReference type="Pfam" id="PF00084">
    <property type="entry name" value="Sushi"/>
    <property type="match status" value="2"/>
</dbReference>
<accession>C3Z800</accession>
<evidence type="ECO:0000256" key="1">
    <source>
        <dbReference type="ARBA" id="ARBA00022659"/>
    </source>
</evidence>
<protein>
    <recommendedName>
        <fullName evidence="7">Sushi domain-containing protein</fullName>
    </recommendedName>
</protein>
<evidence type="ECO:0000256" key="6">
    <source>
        <dbReference type="PROSITE-ProRule" id="PRU00302"/>
    </source>
</evidence>
<dbReference type="AlphaFoldDB" id="C3Z800"/>
<dbReference type="PROSITE" id="PS50923">
    <property type="entry name" value="SUSHI"/>
    <property type="match status" value="2"/>
</dbReference>
<evidence type="ECO:0000313" key="8">
    <source>
        <dbReference type="EMBL" id="EEN51314.1"/>
    </source>
</evidence>